<feature type="domain" description="Peptidase M12B" evidence="2">
    <location>
        <begin position="188"/>
        <end position="433"/>
    </location>
</feature>
<keyword evidence="4" id="KW-1185">Reference proteome</keyword>
<protein>
    <submittedName>
        <fullName evidence="3">M12 family metallo-peptidase</fullName>
    </submittedName>
</protein>
<feature type="chain" id="PRO_5045613742" evidence="1">
    <location>
        <begin position="20"/>
        <end position="442"/>
    </location>
</feature>
<dbReference type="InterPro" id="IPR001590">
    <property type="entry name" value="Peptidase_M12B"/>
</dbReference>
<dbReference type="InterPro" id="IPR024079">
    <property type="entry name" value="MetalloPept_cat_dom_sf"/>
</dbReference>
<sequence length="442" mass="45580">MRRLLASVLACILPGVALAAQAADDTLTLAAAPSARLATLPTGAGLVLEGVPDGHGGRADLRFERIEPYAPGARVIRVDAAGEHELPRSRRVHWIGRDAAGTVRGSLSFDPGFGRVTGGGYAPAGAFVWTGERDGERLRLHARPLAAVLPPGVVPEVVPGEDGLDSGRPFPDALGLALAGQVPAGSPRAAVVAIDTDNEFLSRRFANSTSAASDWIGDLFATMNAMYVSDLNLSLQQGTTYLRTATDPYTVTATPAGSSNLNEFGGYWQANYASVPRSFAALLSGKSSSGNSASGIAWINAYCETQSQGGSYSVNQVFTNAQVPVVYSARIVAHELGHNFGAYHTHCTNASSGAAPTASNTIDRCYSGEGGCYSGATSCPASGPGAPAGTVMSYCSLIGCGNGQNVLQFHPAQVTTLSALIAQHTPSCIAVSADEVFSDGFD</sequence>
<dbReference type="Gene3D" id="3.40.390.10">
    <property type="entry name" value="Collagenase (Catalytic Domain)"/>
    <property type="match status" value="1"/>
</dbReference>
<dbReference type="Pfam" id="PF13688">
    <property type="entry name" value="Reprolysin_5"/>
    <property type="match status" value="1"/>
</dbReference>
<proteinExistence type="predicted"/>
<dbReference type="EMBL" id="JBHSHD010000002">
    <property type="protein sequence ID" value="MFC4819002.1"/>
    <property type="molecule type" value="Genomic_DNA"/>
</dbReference>
<name>A0ABV9QPY0_9GAMM</name>
<accession>A0ABV9QPY0</accession>
<comment type="caution">
    <text evidence="3">The sequence shown here is derived from an EMBL/GenBank/DDBJ whole genome shotgun (WGS) entry which is preliminary data.</text>
</comment>
<evidence type="ECO:0000256" key="1">
    <source>
        <dbReference type="SAM" id="SignalP"/>
    </source>
</evidence>
<keyword evidence="1" id="KW-0732">Signal</keyword>
<dbReference type="RefSeq" id="WP_380018738.1">
    <property type="nucleotide sequence ID" value="NZ_JBHSHD010000002.1"/>
</dbReference>
<evidence type="ECO:0000259" key="2">
    <source>
        <dbReference type="PROSITE" id="PS50215"/>
    </source>
</evidence>
<dbReference type="Proteomes" id="UP001595886">
    <property type="component" value="Unassembled WGS sequence"/>
</dbReference>
<dbReference type="SUPFAM" id="SSF55486">
    <property type="entry name" value="Metalloproteases ('zincins'), catalytic domain"/>
    <property type="match status" value="1"/>
</dbReference>
<feature type="signal peptide" evidence="1">
    <location>
        <begin position="1"/>
        <end position="19"/>
    </location>
</feature>
<reference evidence="4" key="1">
    <citation type="journal article" date="2019" name="Int. J. Syst. Evol. Microbiol.">
        <title>The Global Catalogue of Microorganisms (GCM) 10K type strain sequencing project: providing services to taxonomists for standard genome sequencing and annotation.</title>
        <authorList>
            <consortium name="The Broad Institute Genomics Platform"/>
            <consortium name="The Broad Institute Genome Sequencing Center for Infectious Disease"/>
            <person name="Wu L."/>
            <person name="Ma J."/>
        </authorList>
    </citation>
    <scope>NUCLEOTIDE SEQUENCE [LARGE SCALE GENOMIC DNA]</scope>
    <source>
        <strain evidence="4">CCUG 30340</strain>
    </source>
</reference>
<evidence type="ECO:0000313" key="4">
    <source>
        <dbReference type="Proteomes" id="UP001595886"/>
    </source>
</evidence>
<organism evidence="3 4">
    <name type="scientific">Dokdonella ginsengisoli</name>
    <dbReference type="NCBI Taxonomy" id="363846"/>
    <lineage>
        <taxon>Bacteria</taxon>
        <taxon>Pseudomonadati</taxon>
        <taxon>Pseudomonadota</taxon>
        <taxon>Gammaproteobacteria</taxon>
        <taxon>Lysobacterales</taxon>
        <taxon>Rhodanobacteraceae</taxon>
        <taxon>Dokdonella</taxon>
    </lineage>
</organism>
<dbReference type="PROSITE" id="PS50215">
    <property type="entry name" value="ADAM_MEPRO"/>
    <property type="match status" value="1"/>
</dbReference>
<gene>
    <name evidence="3" type="ORF">ACFO6Q_01630</name>
</gene>
<evidence type="ECO:0000313" key="3">
    <source>
        <dbReference type="EMBL" id="MFC4819002.1"/>
    </source>
</evidence>